<feature type="transmembrane region" description="Helical" evidence="7">
    <location>
        <begin position="47"/>
        <end position="68"/>
    </location>
</feature>
<dbReference type="InterPro" id="IPR050171">
    <property type="entry name" value="MFS_Transporters"/>
</dbReference>
<keyword evidence="3" id="KW-1003">Cell membrane</keyword>
<evidence type="ECO:0000256" key="5">
    <source>
        <dbReference type="ARBA" id="ARBA00022989"/>
    </source>
</evidence>
<keyword evidence="5 7" id="KW-1133">Transmembrane helix</keyword>
<feature type="transmembrane region" description="Helical" evidence="7">
    <location>
        <begin position="202"/>
        <end position="222"/>
    </location>
</feature>
<feature type="domain" description="Major facilitator superfamily (MFS) profile" evidence="8">
    <location>
        <begin position="10"/>
        <end position="385"/>
    </location>
</feature>
<feature type="transmembrane region" description="Helical" evidence="7">
    <location>
        <begin position="161"/>
        <end position="181"/>
    </location>
</feature>
<evidence type="ECO:0000313" key="9">
    <source>
        <dbReference type="EMBL" id="PFN20465.1"/>
    </source>
</evidence>
<feature type="transmembrane region" description="Helical" evidence="7">
    <location>
        <begin position="242"/>
        <end position="260"/>
    </location>
</feature>
<dbReference type="InterPro" id="IPR020846">
    <property type="entry name" value="MFS_dom"/>
</dbReference>
<accession>A0A2B1K693</accession>
<feature type="transmembrane region" description="Helical" evidence="7">
    <location>
        <begin position="100"/>
        <end position="122"/>
    </location>
</feature>
<evidence type="ECO:0000256" key="4">
    <source>
        <dbReference type="ARBA" id="ARBA00022692"/>
    </source>
</evidence>
<organism evidence="9 10">
    <name type="scientific">Bacillus cereus</name>
    <dbReference type="NCBI Taxonomy" id="1396"/>
    <lineage>
        <taxon>Bacteria</taxon>
        <taxon>Bacillati</taxon>
        <taxon>Bacillota</taxon>
        <taxon>Bacilli</taxon>
        <taxon>Bacillales</taxon>
        <taxon>Bacillaceae</taxon>
        <taxon>Bacillus</taxon>
        <taxon>Bacillus cereus group</taxon>
    </lineage>
</organism>
<dbReference type="Pfam" id="PF07690">
    <property type="entry name" value="MFS_1"/>
    <property type="match status" value="1"/>
</dbReference>
<dbReference type="PROSITE" id="PS50850">
    <property type="entry name" value="MFS"/>
    <property type="match status" value="1"/>
</dbReference>
<gene>
    <name evidence="9" type="ORF">COJ50_21610</name>
</gene>
<evidence type="ECO:0000256" key="7">
    <source>
        <dbReference type="SAM" id="Phobius"/>
    </source>
</evidence>
<comment type="caution">
    <text evidence="9">The sequence shown here is derived from an EMBL/GenBank/DDBJ whole genome shotgun (WGS) entry which is preliminary data.</text>
</comment>
<name>A0A2B1K693_BACCE</name>
<evidence type="ECO:0000256" key="1">
    <source>
        <dbReference type="ARBA" id="ARBA00004651"/>
    </source>
</evidence>
<dbReference type="InterPro" id="IPR011701">
    <property type="entry name" value="MFS"/>
</dbReference>
<dbReference type="PANTHER" id="PTHR23517:SF2">
    <property type="entry name" value="MULTIDRUG RESISTANCE PROTEIN MDTH"/>
    <property type="match status" value="1"/>
</dbReference>
<keyword evidence="4 7" id="KW-0812">Transmembrane</keyword>
<dbReference type="Proteomes" id="UP000225182">
    <property type="component" value="Unassembled WGS sequence"/>
</dbReference>
<comment type="subcellular location">
    <subcellularLocation>
        <location evidence="1">Cell membrane</location>
        <topology evidence="1">Multi-pass membrane protein</topology>
    </subcellularLocation>
</comment>
<dbReference type="RefSeq" id="WP_098541470.1">
    <property type="nucleotide sequence ID" value="NZ_NUYN01000038.1"/>
</dbReference>
<feature type="transmembrane region" description="Helical" evidence="7">
    <location>
        <begin position="134"/>
        <end position="155"/>
    </location>
</feature>
<feature type="transmembrane region" description="Helical" evidence="7">
    <location>
        <begin position="358"/>
        <end position="377"/>
    </location>
</feature>
<dbReference type="GO" id="GO:0022857">
    <property type="term" value="F:transmembrane transporter activity"/>
    <property type="evidence" value="ECO:0007669"/>
    <property type="project" value="InterPro"/>
</dbReference>
<reference evidence="9 10" key="1">
    <citation type="submission" date="2017-09" db="EMBL/GenBank/DDBJ databases">
        <title>Large-scale bioinformatics analysis of Bacillus genomes uncovers conserved roles of natural products in bacterial physiology.</title>
        <authorList>
            <consortium name="Agbiome Team Llc"/>
            <person name="Bleich R.M."/>
            <person name="Grubbs K.J."/>
            <person name="Santa Maria K.C."/>
            <person name="Allen S.E."/>
            <person name="Farag S."/>
            <person name="Shank E.A."/>
            <person name="Bowers A."/>
        </authorList>
    </citation>
    <scope>NUCLEOTIDE SEQUENCE [LARGE SCALE GENOMIC DNA]</scope>
    <source>
        <strain evidence="9 10">AFS076905</strain>
    </source>
</reference>
<feature type="transmembrane region" description="Helical" evidence="7">
    <location>
        <begin position="12"/>
        <end position="35"/>
    </location>
</feature>
<evidence type="ECO:0000256" key="6">
    <source>
        <dbReference type="ARBA" id="ARBA00023136"/>
    </source>
</evidence>
<evidence type="ECO:0000313" key="10">
    <source>
        <dbReference type="Proteomes" id="UP000225182"/>
    </source>
</evidence>
<keyword evidence="2" id="KW-0813">Transport</keyword>
<evidence type="ECO:0000256" key="2">
    <source>
        <dbReference type="ARBA" id="ARBA00022448"/>
    </source>
</evidence>
<protein>
    <submittedName>
        <fullName evidence="9">MFS transporter</fullName>
    </submittedName>
</protein>
<dbReference type="PANTHER" id="PTHR23517">
    <property type="entry name" value="RESISTANCE PROTEIN MDTM, PUTATIVE-RELATED-RELATED"/>
    <property type="match status" value="1"/>
</dbReference>
<dbReference type="AlphaFoldDB" id="A0A2B1K693"/>
<dbReference type="InterPro" id="IPR036259">
    <property type="entry name" value="MFS_trans_sf"/>
</dbReference>
<sequence length="402" mass="44935">MINTRIPVPIKILLIAVLFMNTGSFMIMPFLALHLTNDLHFSSWEVGTILTTILVSQRGLPVFTGFIGDRVSHTVNVILGVMVRALGFGAFVFANSFWSVAIAAFLIGFGGALFDPSVTAFFTSQKEKVQKKIFTYFNQMLNTGVIIGPLVGALLVKFDPVYPFTIAGIAMLVLSFILFIYRSRYPRTIKDNQKVLLSLKAAISNKLFILFICIMPLFWIMFAQLNISFPIKAYDLSGDKQLVSSIFIINGVSGLLLMFFLRKLFINQDPMIMVKLGVLIMGVAIGMIPLMSSIYWMLFCIFLYTLGETLVLPGAEMTVAQFSANKPAGLFFGMFQACWAFGGSLGNYLGAWLNKFNHISWCWLIFLAIGVLASILFNMIHRSMKEKPEFAEKQNISSLTKR</sequence>
<evidence type="ECO:0000259" key="8">
    <source>
        <dbReference type="PROSITE" id="PS50850"/>
    </source>
</evidence>
<dbReference type="SUPFAM" id="SSF103473">
    <property type="entry name" value="MFS general substrate transporter"/>
    <property type="match status" value="1"/>
</dbReference>
<dbReference type="EMBL" id="NUYN01000038">
    <property type="protein sequence ID" value="PFN20465.1"/>
    <property type="molecule type" value="Genomic_DNA"/>
</dbReference>
<proteinExistence type="predicted"/>
<dbReference type="Gene3D" id="1.20.1250.20">
    <property type="entry name" value="MFS general substrate transporter like domains"/>
    <property type="match status" value="2"/>
</dbReference>
<keyword evidence="6 7" id="KW-0472">Membrane</keyword>
<feature type="transmembrane region" description="Helical" evidence="7">
    <location>
        <begin position="75"/>
        <end position="94"/>
    </location>
</feature>
<feature type="transmembrane region" description="Helical" evidence="7">
    <location>
        <begin position="272"/>
        <end position="288"/>
    </location>
</feature>
<dbReference type="GO" id="GO:0005886">
    <property type="term" value="C:plasma membrane"/>
    <property type="evidence" value="ECO:0007669"/>
    <property type="project" value="UniProtKB-SubCell"/>
</dbReference>
<feature type="transmembrane region" description="Helical" evidence="7">
    <location>
        <begin position="327"/>
        <end position="346"/>
    </location>
</feature>
<evidence type="ECO:0000256" key="3">
    <source>
        <dbReference type="ARBA" id="ARBA00022475"/>
    </source>
</evidence>